<dbReference type="EMBL" id="UFQS01001970">
    <property type="protein sequence ID" value="SSX12799.1"/>
    <property type="molecule type" value="Genomic_DNA"/>
</dbReference>
<evidence type="ECO:0000256" key="1">
    <source>
        <dbReference type="ARBA" id="ARBA00005232"/>
    </source>
</evidence>
<dbReference type="OMA" id="FIKQQKC"/>
<dbReference type="InterPro" id="IPR039551">
    <property type="entry name" value="Cho/carn_acyl_trans"/>
</dbReference>
<evidence type="ECO:0000256" key="5">
    <source>
        <dbReference type="ARBA" id="ARBA00039091"/>
    </source>
</evidence>
<keyword evidence="4 8" id="KW-0012">Acyltransferase</keyword>
<dbReference type="GO" id="GO:0008292">
    <property type="term" value="P:acetylcholine biosynthetic process"/>
    <property type="evidence" value="ECO:0007669"/>
    <property type="project" value="TreeGrafter"/>
</dbReference>
<evidence type="ECO:0000259" key="9">
    <source>
        <dbReference type="Pfam" id="PF00755"/>
    </source>
</evidence>
<keyword evidence="2 8" id="KW-0808">Transferase</keyword>
<dbReference type="GO" id="GO:0004102">
    <property type="term" value="F:choline O-acetyltransferase activity"/>
    <property type="evidence" value="ECO:0007669"/>
    <property type="project" value="UniProtKB-EC"/>
</dbReference>
<evidence type="ECO:0000256" key="8">
    <source>
        <dbReference type="RuleBase" id="RU003801"/>
    </source>
</evidence>
<dbReference type="GO" id="GO:0043005">
    <property type="term" value="C:neuron projection"/>
    <property type="evidence" value="ECO:0007669"/>
    <property type="project" value="TreeGrafter"/>
</dbReference>
<dbReference type="SUPFAM" id="SSF52777">
    <property type="entry name" value="CoA-dependent acyltransferases"/>
    <property type="match status" value="2"/>
</dbReference>
<keyword evidence="3" id="KW-0530">Neurotransmitter biosynthesis</keyword>
<gene>
    <name evidence="11" type="primary">CSON004746</name>
</gene>
<dbReference type="GO" id="GO:0007274">
    <property type="term" value="P:neuromuscular synaptic transmission"/>
    <property type="evidence" value="ECO:0007669"/>
    <property type="project" value="TreeGrafter"/>
</dbReference>
<dbReference type="InterPro" id="IPR042231">
    <property type="entry name" value="Cho/carn_acyl_trans_2"/>
</dbReference>
<dbReference type="Gene3D" id="3.30.559.10">
    <property type="entry name" value="Chloramphenicol acetyltransferase-like domain"/>
    <property type="match status" value="1"/>
</dbReference>
<dbReference type="PANTHER" id="PTHR22589">
    <property type="entry name" value="CARNITINE O-ACYLTRANSFERASE"/>
    <property type="match status" value="1"/>
</dbReference>
<dbReference type="EMBL" id="UFQT01001970">
    <property type="protein sequence ID" value="SSX32241.1"/>
    <property type="molecule type" value="Genomic_DNA"/>
</dbReference>
<evidence type="ECO:0000313" key="10">
    <source>
        <dbReference type="EMBL" id="SSX12799.1"/>
    </source>
</evidence>
<evidence type="ECO:0000313" key="11">
    <source>
        <dbReference type="EMBL" id="SSX32241.1"/>
    </source>
</evidence>
<feature type="active site" description="Proton acceptor" evidence="7">
    <location>
        <position position="394"/>
    </location>
</feature>
<accession>A0A336MRQ5</accession>
<feature type="domain" description="Choline/carnitine acyltransferase" evidence="9">
    <location>
        <begin position="72"/>
        <end position="687"/>
    </location>
</feature>
<dbReference type="GO" id="GO:0045202">
    <property type="term" value="C:synapse"/>
    <property type="evidence" value="ECO:0007669"/>
    <property type="project" value="GOC"/>
</dbReference>
<sequence length="698" mass="78973">MNRPGAITVLVYSSQCIVLLNRVDEKLHILLKPTKKWTNGGWKNSLLNNAKKWLSQSGATDDFGFPENLPKLPVPDMEETLTEYLRILEPITTKHQYERTKAITKNFAAGLGPQLQQYLEDKREAEDNWAYTYWLNDMYMDNPLPLPINSNPGMVYDLSRFAARVVDAIVEHKELLDSGKLPIERCASREKGQPMCMAQFYRLLGSCRQPGIPRDTQHLPDIHAPGDDEHIIVMYRNQMYCLPVKASDRGRLSEDEINSQLLYILNDAPLLPQPGEPGAPPMIGILTTQSRQVWAKDRNALLSLGEQNQLNIELIEKALIVLCFDESLPLTFNCRGFHGSPSSQHYAGGRDETNMAHEMIHGGGSQVNTANRWFDKTIEIVICNDGTWGLCYEHSPSEGLGPVQLLENILKKIDAMGPVEEGGPQDHLPAPERLEWKIDADIKRKIASASITIDKSIEDLDFYVYRYKGYGKNFIKSCQTSPDVFVQLALQLAYFKLYGFLVSTYESASTRRFLLGRVDCIRSASTEALEWAKAINQDEAPNVPMESDAEDDMLRETKRVHFTIYSKDRVRELFRCAAARQTEIMIKNIMGRGIDIHLLGWREASREVQGHLHELFTDESYKISNCFLLSTSQVACSTNSFMGYGPVTPKGYGCSYNIHTNEIIFCISSFYSADNTSSSRYAKALQESLDMMKDLLTN</sequence>
<dbReference type="InterPro" id="IPR000542">
    <property type="entry name" value="Carn_acyl_trans"/>
</dbReference>
<dbReference type="PROSITE" id="PS00440">
    <property type="entry name" value="ACYLTRANSF_C_2"/>
    <property type="match status" value="1"/>
</dbReference>
<dbReference type="Gene3D" id="3.30.559.70">
    <property type="entry name" value="Choline/Carnitine o-acyltransferase, domain 2"/>
    <property type="match status" value="1"/>
</dbReference>
<evidence type="ECO:0000256" key="3">
    <source>
        <dbReference type="ARBA" id="ARBA00022979"/>
    </source>
</evidence>
<dbReference type="EC" id="2.3.1.6" evidence="5"/>
<reference evidence="10" key="1">
    <citation type="submission" date="2018-04" db="EMBL/GenBank/DDBJ databases">
        <authorList>
            <person name="Go L.Y."/>
            <person name="Mitchell J.A."/>
        </authorList>
    </citation>
    <scope>NUCLEOTIDE SEQUENCE</scope>
    <source>
        <tissue evidence="10">Whole organism</tissue>
    </source>
</reference>
<organism evidence="11">
    <name type="scientific">Culicoides sonorensis</name>
    <name type="common">Biting midge</name>
    <dbReference type="NCBI Taxonomy" id="179676"/>
    <lineage>
        <taxon>Eukaryota</taxon>
        <taxon>Metazoa</taxon>
        <taxon>Ecdysozoa</taxon>
        <taxon>Arthropoda</taxon>
        <taxon>Hexapoda</taxon>
        <taxon>Insecta</taxon>
        <taxon>Pterygota</taxon>
        <taxon>Neoptera</taxon>
        <taxon>Endopterygota</taxon>
        <taxon>Diptera</taxon>
        <taxon>Nematocera</taxon>
        <taxon>Chironomoidea</taxon>
        <taxon>Ceratopogonidae</taxon>
        <taxon>Ceratopogoninae</taxon>
        <taxon>Culicoides</taxon>
        <taxon>Monoculicoides</taxon>
    </lineage>
</organism>
<dbReference type="AlphaFoldDB" id="A0A336MRQ5"/>
<proteinExistence type="inferred from homology"/>
<dbReference type="VEuPathDB" id="VectorBase:CSON004746"/>
<reference evidence="11" key="2">
    <citation type="submission" date="2018-07" db="EMBL/GenBank/DDBJ databases">
        <authorList>
            <person name="Quirk P.G."/>
            <person name="Krulwich T.A."/>
        </authorList>
    </citation>
    <scope>NUCLEOTIDE SEQUENCE</scope>
</reference>
<evidence type="ECO:0000256" key="6">
    <source>
        <dbReference type="ARBA" id="ARBA00040495"/>
    </source>
</evidence>
<evidence type="ECO:0000256" key="7">
    <source>
        <dbReference type="PIRSR" id="PIRSR600542-1"/>
    </source>
</evidence>
<dbReference type="PROSITE" id="PS00439">
    <property type="entry name" value="ACYLTRANSF_C_1"/>
    <property type="match status" value="1"/>
</dbReference>
<dbReference type="InterPro" id="IPR023213">
    <property type="entry name" value="CAT-like_dom_sf"/>
</dbReference>
<evidence type="ECO:0000256" key="4">
    <source>
        <dbReference type="ARBA" id="ARBA00023315"/>
    </source>
</evidence>
<name>A0A336MRQ5_CULSO</name>
<dbReference type="PANTHER" id="PTHR22589:SF14">
    <property type="entry name" value="CHOLINE O-ACETYLTRANSFERASE"/>
    <property type="match status" value="1"/>
</dbReference>
<dbReference type="GO" id="GO:0005737">
    <property type="term" value="C:cytoplasm"/>
    <property type="evidence" value="ECO:0007669"/>
    <property type="project" value="TreeGrafter"/>
</dbReference>
<evidence type="ECO:0000256" key="2">
    <source>
        <dbReference type="ARBA" id="ARBA00022679"/>
    </source>
</evidence>
<dbReference type="Pfam" id="PF00755">
    <property type="entry name" value="Carn_acyltransf"/>
    <property type="match status" value="1"/>
</dbReference>
<protein>
    <recommendedName>
        <fullName evidence="6">Choline O-acetyltransferase</fullName>
        <ecNumber evidence="5">2.3.1.6</ecNumber>
    </recommendedName>
</protein>
<comment type="similarity">
    <text evidence="1 8">Belongs to the carnitine/choline acetyltransferase family.</text>
</comment>